<evidence type="ECO:0000313" key="2">
    <source>
        <dbReference type="EMBL" id="KAK0522825.1"/>
    </source>
</evidence>
<accession>A0AAN6G650</accession>
<evidence type="ECO:0000256" key="1">
    <source>
        <dbReference type="SAM" id="MobiDB-lite"/>
    </source>
</evidence>
<sequence length="215" mass="21216">MPSASTTRPATGAGAGAHARAPSSSSSSSLSAAGGTGLMPFISGAGAASSPLLLSRLGTGMGSRATTPAMAATASASASTSTGAAAAAAAATAAALPDPAKGLALLTHETLPVLEQAGMAYFDAVEAKDASQAMLQGELQDTCCMGGNAQGAFDAALAATLHTLSEYGLARMPLQPTAPPESPAALVEDVQVEYERRERVREGASLVQSVLRQNT</sequence>
<organism evidence="2 3">
    <name type="scientific">Tilletia horrida</name>
    <dbReference type="NCBI Taxonomy" id="155126"/>
    <lineage>
        <taxon>Eukaryota</taxon>
        <taxon>Fungi</taxon>
        <taxon>Dikarya</taxon>
        <taxon>Basidiomycota</taxon>
        <taxon>Ustilaginomycotina</taxon>
        <taxon>Exobasidiomycetes</taxon>
        <taxon>Tilletiales</taxon>
        <taxon>Tilletiaceae</taxon>
        <taxon>Tilletia</taxon>
    </lineage>
</organism>
<reference evidence="2" key="1">
    <citation type="journal article" date="2023" name="PhytoFront">
        <title>Draft Genome Resources of Seven Strains of Tilletia horrida, Causal Agent of Kernel Smut of Rice.</title>
        <authorList>
            <person name="Khanal S."/>
            <person name="Antony Babu S."/>
            <person name="Zhou X.G."/>
        </authorList>
    </citation>
    <scope>NUCLEOTIDE SEQUENCE</scope>
    <source>
        <strain evidence="2">TX3</strain>
    </source>
</reference>
<dbReference type="Proteomes" id="UP001176521">
    <property type="component" value="Unassembled WGS sequence"/>
</dbReference>
<evidence type="ECO:0000313" key="3">
    <source>
        <dbReference type="Proteomes" id="UP001176521"/>
    </source>
</evidence>
<gene>
    <name evidence="2" type="ORF">OC842_006349</name>
</gene>
<dbReference type="AlphaFoldDB" id="A0AAN6G650"/>
<comment type="caution">
    <text evidence="2">The sequence shown here is derived from an EMBL/GenBank/DDBJ whole genome shotgun (WGS) entry which is preliminary data.</text>
</comment>
<feature type="region of interest" description="Disordered" evidence="1">
    <location>
        <begin position="1"/>
        <end position="30"/>
    </location>
</feature>
<dbReference type="EMBL" id="JAPDMQ010000557">
    <property type="protein sequence ID" value="KAK0522825.1"/>
    <property type="molecule type" value="Genomic_DNA"/>
</dbReference>
<protein>
    <submittedName>
        <fullName evidence="2">Uncharacterized protein</fullName>
    </submittedName>
</protein>
<keyword evidence="3" id="KW-1185">Reference proteome</keyword>
<proteinExistence type="predicted"/>
<name>A0AAN6G650_9BASI</name>